<feature type="non-terminal residue" evidence="2">
    <location>
        <position position="79"/>
    </location>
</feature>
<dbReference type="Proteomes" id="UP000018958">
    <property type="component" value="Unassembled WGS sequence"/>
</dbReference>
<gene>
    <name evidence="2" type="ORF">F441_23033</name>
</gene>
<reference evidence="2 3" key="1">
    <citation type="submission" date="2013-11" db="EMBL/GenBank/DDBJ databases">
        <title>The Genome Sequence of Phytophthora parasitica CJ01A1.</title>
        <authorList>
            <consortium name="The Broad Institute Genomics Platform"/>
            <person name="Russ C."/>
            <person name="Tyler B."/>
            <person name="Panabieres F."/>
            <person name="Shan W."/>
            <person name="Tripathy S."/>
            <person name="Grunwald N."/>
            <person name="Machado M."/>
            <person name="Johnson C.S."/>
            <person name="Walker B."/>
            <person name="Young S.K."/>
            <person name="Zeng Q."/>
            <person name="Gargeya S."/>
            <person name="Fitzgerald M."/>
            <person name="Haas B."/>
            <person name="Abouelleil A."/>
            <person name="Allen A.W."/>
            <person name="Alvarado L."/>
            <person name="Arachchi H.M."/>
            <person name="Berlin A.M."/>
            <person name="Chapman S.B."/>
            <person name="Gainer-Dewar J."/>
            <person name="Goldberg J."/>
            <person name="Griggs A."/>
            <person name="Gujja S."/>
            <person name="Hansen M."/>
            <person name="Howarth C."/>
            <person name="Imamovic A."/>
            <person name="Ireland A."/>
            <person name="Larimer J."/>
            <person name="McCowan C."/>
            <person name="Murphy C."/>
            <person name="Pearson M."/>
            <person name="Poon T.W."/>
            <person name="Priest M."/>
            <person name="Roberts A."/>
            <person name="Saif S."/>
            <person name="Shea T."/>
            <person name="Sisk P."/>
            <person name="Sykes S."/>
            <person name="Wortman J."/>
            <person name="Nusbaum C."/>
            <person name="Birren B."/>
        </authorList>
    </citation>
    <scope>NUCLEOTIDE SEQUENCE [LARGE SCALE GENOMIC DNA]</scope>
    <source>
        <strain evidence="2 3">CJ01A1</strain>
    </source>
</reference>
<dbReference type="EMBL" id="ANIX01005395">
    <property type="protein sequence ID" value="ETO99554.1"/>
    <property type="molecule type" value="Genomic_DNA"/>
</dbReference>
<evidence type="ECO:0000313" key="2">
    <source>
        <dbReference type="EMBL" id="ETO99554.1"/>
    </source>
</evidence>
<feature type="region of interest" description="Disordered" evidence="1">
    <location>
        <begin position="1"/>
        <end position="30"/>
    </location>
</feature>
<protein>
    <submittedName>
        <fullName evidence="2">Uncharacterized protein</fullName>
    </submittedName>
</protein>
<sequence length="79" mass="8832">MKEVVQAKNAAQAVETFTRGRPSSGSQVPKSFNSIIEGAVNLAKNGPNLKDVLEMLEKYPVQLEDPYLRARSMECHWKV</sequence>
<name>W2VMQ7_PHYNI</name>
<accession>W2VMQ7</accession>
<evidence type="ECO:0000256" key="1">
    <source>
        <dbReference type="SAM" id="MobiDB-lite"/>
    </source>
</evidence>
<proteinExistence type="predicted"/>
<organism evidence="2 3">
    <name type="scientific">Phytophthora nicotianae CJ01A1</name>
    <dbReference type="NCBI Taxonomy" id="1317063"/>
    <lineage>
        <taxon>Eukaryota</taxon>
        <taxon>Sar</taxon>
        <taxon>Stramenopiles</taxon>
        <taxon>Oomycota</taxon>
        <taxon>Peronosporomycetes</taxon>
        <taxon>Peronosporales</taxon>
        <taxon>Peronosporaceae</taxon>
        <taxon>Phytophthora</taxon>
    </lineage>
</organism>
<dbReference type="AlphaFoldDB" id="W2VMQ7"/>
<comment type="caution">
    <text evidence="2">The sequence shown here is derived from an EMBL/GenBank/DDBJ whole genome shotgun (WGS) entry which is preliminary data.</text>
</comment>
<evidence type="ECO:0000313" key="3">
    <source>
        <dbReference type="Proteomes" id="UP000018958"/>
    </source>
</evidence>
<feature type="compositionally biased region" description="Polar residues" evidence="1">
    <location>
        <begin position="21"/>
        <end position="30"/>
    </location>
</feature>